<reference evidence="1" key="1">
    <citation type="journal article" date="2020" name="Fungal Divers.">
        <title>Resolving the Mortierellaceae phylogeny through synthesis of multi-gene phylogenetics and phylogenomics.</title>
        <authorList>
            <person name="Vandepol N."/>
            <person name="Liber J."/>
            <person name="Desiro A."/>
            <person name="Na H."/>
            <person name="Kennedy M."/>
            <person name="Barry K."/>
            <person name="Grigoriev I.V."/>
            <person name="Miller A.N."/>
            <person name="O'Donnell K."/>
            <person name="Stajich J.E."/>
            <person name="Bonito G."/>
        </authorList>
    </citation>
    <scope>NUCLEOTIDE SEQUENCE</scope>
    <source>
        <strain evidence="1">NVP60</strain>
    </source>
</reference>
<dbReference type="EMBL" id="JAAAIN010003728">
    <property type="protein sequence ID" value="KAG0284333.1"/>
    <property type="molecule type" value="Genomic_DNA"/>
</dbReference>
<proteinExistence type="predicted"/>
<keyword evidence="2" id="KW-1185">Reference proteome</keyword>
<gene>
    <name evidence="1" type="ORF">BGZ97_008226</name>
</gene>
<accession>A0A9P6QPE0</accession>
<feature type="non-terminal residue" evidence="1">
    <location>
        <position position="1"/>
    </location>
</feature>
<name>A0A9P6QPE0_9FUNG</name>
<dbReference type="OrthoDB" id="8251209at2759"/>
<protein>
    <submittedName>
        <fullName evidence="1">Uncharacterized protein</fullName>
    </submittedName>
</protein>
<evidence type="ECO:0000313" key="2">
    <source>
        <dbReference type="Proteomes" id="UP000823405"/>
    </source>
</evidence>
<sequence length="249" mass="27720">MSRTPNAQLHPKQPPVPAALNRVLEVINASDDNVLAQLSVLSDDQLINDTHLHLALLLQPDTLIRLLELEDLYVQFAAYKLVKAILLNSNIYSLNSTTSPSSNLLNNRQQVIRILVQKLVHIDQNSSGTGRAILELFHGLLKDHRNLIRNLDQQNHDGNQSSSTSSLTEEEEGKAAKVEVLVISQHAAVTVIQELGKSEFWGATVLDLILSLWEMQYAALVLFIDLQKARLSVMDSVNGVGDEFRDFVM</sequence>
<comment type="caution">
    <text evidence="1">The sequence shown here is derived from an EMBL/GenBank/DDBJ whole genome shotgun (WGS) entry which is preliminary data.</text>
</comment>
<evidence type="ECO:0000313" key="1">
    <source>
        <dbReference type="EMBL" id="KAG0284333.1"/>
    </source>
</evidence>
<dbReference type="AlphaFoldDB" id="A0A9P6QPE0"/>
<organism evidence="1 2">
    <name type="scientific">Linnemannia gamsii</name>
    <dbReference type="NCBI Taxonomy" id="64522"/>
    <lineage>
        <taxon>Eukaryota</taxon>
        <taxon>Fungi</taxon>
        <taxon>Fungi incertae sedis</taxon>
        <taxon>Mucoromycota</taxon>
        <taxon>Mortierellomycotina</taxon>
        <taxon>Mortierellomycetes</taxon>
        <taxon>Mortierellales</taxon>
        <taxon>Mortierellaceae</taxon>
        <taxon>Linnemannia</taxon>
    </lineage>
</organism>
<dbReference type="Proteomes" id="UP000823405">
    <property type="component" value="Unassembled WGS sequence"/>
</dbReference>